<protein>
    <submittedName>
        <fullName evidence="1">Uncharacterized protein</fullName>
    </submittedName>
</protein>
<accession>A0ACC0CEQ0</accession>
<proteinExistence type="predicted"/>
<reference evidence="2" key="1">
    <citation type="journal article" date="2023" name="Nat. Plants">
        <title>Single-cell RNA sequencing provides a high-resolution roadmap for understanding the multicellular compartmentation of specialized metabolism.</title>
        <authorList>
            <person name="Sun S."/>
            <person name="Shen X."/>
            <person name="Li Y."/>
            <person name="Li Y."/>
            <person name="Wang S."/>
            <person name="Li R."/>
            <person name="Zhang H."/>
            <person name="Shen G."/>
            <person name="Guo B."/>
            <person name="Wei J."/>
            <person name="Xu J."/>
            <person name="St-Pierre B."/>
            <person name="Chen S."/>
            <person name="Sun C."/>
        </authorList>
    </citation>
    <scope>NUCLEOTIDE SEQUENCE [LARGE SCALE GENOMIC DNA]</scope>
</reference>
<organism evidence="1 2">
    <name type="scientific">Catharanthus roseus</name>
    <name type="common">Madagascar periwinkle</name>
    <name type="synonym">Vinca rosea</name>
    <dbReference type="NCBI Taxonomy" id="4058"/>
    <lineage>
        <taxon>Eukaryota</taxon>
        <taxon>Viridiplantae</taxon>
        <taxon>Streptophyta</taxon>
        <taxon>Embryophyta</taxon>
        <taxon>Tracheophyta</taxon>
        <taxon>Spermatophyta</taxon>
        <taxon>Magnoliopsida</taxon>
        <taxon>eudicotyledons</taxon>
        <taxon>Gunneridae</taxon>
        <taxon>Pentapetalae</taxon>
        <taxon>asterids</taxon>
        <taxon>lamiids</taxon>
        <taxon>Gentianales</taxon>
        <taxon>Apocynaceae</taxon>
        <taxon>Rauvolfioideae</taxon>
        <taxon>Vinceae</taxon>
        <taxon>Catharanthinae</taxon>
        <taxon>Catharanthus</taxon>
    </lineage>
</organism>
<sequence>MELAEDESQCYECLDGRKEVSDRRGQMLSTSGLNYVSEPNLVDSGSTTGGKSPTAKGSVEEQTGEKGALKRITPIPVDKGQKIPVDKGQKNTLSKDRGKIAVGKNNATALDRRKGVSLHFV</sequence>
<name>A0ACC0CEQ0_CATRO</name>
<dbReference type="EMBL" id="CM044701">
    <property type="protein sequence ID" value="KAI5683233.1"/>
    <property type="molecule type" value="Genomic_DNA"/>
</dbReference>
<gene>
    <name evidence="1" type="ORF">M9H77_04461</name>
</gene>
<evidence type="ECO:0000313" key="1">
    <source>
        <dbReference type="EMBL" id="KAI5683233.1"/>
    </source>
</evidence>
<dbReference type="Proteomes" id="UP001060085">
    <property type="component" value="Linkage Group LG01"/>
</dbReference>
<keyword evidence="2" id="KW-1185">Reference proteome</keyword>
<comment type="caution">
    <text evidence="1">The sequence shown here is derived from an EMBL/GenBank/DDBJ whole genome shotgun (WGS) entry which is preliminary data.</text>
</comment>
<evidence type="ECO:0000313" key="2">
    <source>
        <dbReference type="Proteomes" id="UP001060085"/>
    </source>
</evidence>